<dbReference type="InterPro" id="IPR038986">
    <property type="entry name" value="Clr2"/>
</dbReference>
<feature type="region of interest" description="Disordered" evidence="1">
    <location>
        <begin position="597"/>
        <end position="624"/>
    </location>
</feature>
<evidence type="ECO:0000259" key="2">
    <source>
        <dbReference type="Pfam" id="PF16761"/>
    </source>
</evidence>
<dbReference type="EMBL" id="JANVFS010000062">
    <property type="protein sequence ID" value="KAJ4464080.1"/>
    <property type="molecule type" value="Genomic_DNA"/>
</dbReference>
<dbReference type="GO" id="GO:0033553">
    <property type="term" value="C:rDNA heterochromatin"/>
    <property type="evidence" value="ECO:0007669"/>
    <property type="project" value="TreeGrafter"/>
</dbReference>
<dbReference type="GO" id="GO:0070824">
    <property type="term" value="C:SHREC complex"/>
    <property type="evidence" value="ECO:0007669"/>
    <property type="project" value="InterPro"/>
</dbReference>
<dbReference type="Pfam" id="PF16761">
    <property type="entry name" value="Clr2_transil"/>
    <property type="match status" value="1"/>
</dbReference>
<evidence type="ECO:0000256" key="1">
    <source>
        <dbReference type="SAM" id="MobiDB-lite"/>
    </source>
</evidence>
<name>A0A9W9DDL3_9AGAR</name>
<dbReference type="InterPro" id="IPR031915">
    <property type="entry name" value="Clr2_N"/>
</dbReference>
<protein>
    <recommendedName>
        <fullName evidence="2">Cryptic loci regulator 2 N-terminal domain-containing protein</fullName>
    </recommendedName>
</protein>
<dbReference type="PANTHER" id="PTHR38046:SF1">
    <property type="entry name" value="CRYPTIC LOCI REGULATOR 2"/>
    <property type="match status" value="1"/>
</dbReference>
<dbReference type="PANTHER" id="PTHR38046">
    <property type="entry name" value="CRYPTIC LOCI REGULATOR 2"/>
    <property type="match status" value="1"/>
</dbReference>
<dbReference type="GO" id="GO:0030466">
    <property type="term" value="P:silent mating-type cassette heterochromatin formation"/>
    <property type="evidence" value="ECO:0007669"/>
    <property type="project" value="TreeGrafter"/>
</dbReference>
<comment type="caution">
    <text evidence="3">The sequence shown here is derived from an EMBL/GenBank/DDBJ whole genome shotgun (WGS) entry which is preliminary data.</text>
</comment>
<evidence type="ECO:0000313" key="3">
    <source>
        <dbReference type="EMBL" id="KAJ4464080.1"/>
    </source>
</evidence>
<accession>A0A9W9DDL3</accession>
<dbReference type="AlphaFoldDB" id="A0A9W9DDL3"/>
<organism evidence="3 4">
    <name type="scientific">Lentinula lateritia</name>
    <dbReference type="NCBI Taxonomy" id="40482"/>
    <lineage>
        <taxon>Eukaryota</taxon>
        <taxon>Fungi</taxon>
        <taxon>Dikarya</taxon>
        <taxon>Basidiomycota</taxon>
        <taxon>Agaricomycotina</taxon>
        <taxon>Agaricomycetes</taxon>
        <taxon>Agaricomycetidae</taxon>
        <taxon>Agaricales</taxon>
        <taxon>Marasmiineae</taxon>
        <taxon>Omphalotaceae</taxon>
        <taxon>Lentinula</taxon>
    </lineage>
</organism>
<feature type="compositionally biased region" description="Polar residues" evidence="1">
    <location>
        <begin position="597"/>
        <end position="620"/>
    </location>
</feature>
<reference evidence="3" key="1">
    <citation type="submission" date="2022-08" db="EMBL/GenBank/DDBJ databases">
        <authorList>
            <consortium name="DOE Joint Genome Institute"/>
            <person name="Min B."/>
            <person name="Riley R."/>
            <person name="Sierra-Patev S."/>
            <person name="Naranjo-Ortiz M."/>
            <person name="Looney B."/>
            <person name="Konkel Z."/>
            <person name="Slot J.C."/>
            <person name="Sakamoto Y."/>
            <person name="Steenwyk J.L."/>
            <person name="Rokas A."/>
            <person name="Carro J."/>
            <person name="Camarero S."/>
            <person name="Ferreira P."/>
            <person name="Molpeceres G."/>
            <person name="Ruiz-Duenas F.J."/>
            <person name="Serrano A."/>
            <person name="Henrissat B."/>
            <person name="Drula E."/>
            <person name="Hughes K.W."/>
            <person name="Mata J.L."/>
            <person name="Ishikawa N.K."/>
            <person name="Vargas-Isla R."/>
            <person name="Ushijima S."/>
            <person name="Smith C.A."/>
            <person name="Ahrendt S."/>
            <person name="Andreopoulos W."/>
            <person name="He G."/>
            <person name="Labutti K."/>
            <person name="Lipzen A."/>
            <person name="Ng V."/>
            <person name="Sandor L."/>
            <person name="Barry K."/>
            <person name="Martinez A.T."/>
            <person name="Xiao Y."/>
            <person name="Gibbons J.G."/>
            <person name="Terashima K."/>
            <person name="Hibbett D.S."/>
            <person name="Grigoriev I.V."/>
        </authorList>
    </citation>
    <scope>NUCLEOTIDE SEQUENCE</scope>
    <source>
        <strain evidence="3">Sp2 HRB7682 ss15</strain>
    </source>
</reference>
<evidence type="ECO:0000313" key="4">
    <source>
        <dbReference type="Proteomes" id="UP001150238"/>
    </source>
</evidence>
<proteinExistence type="predicted"/>
<dbReference type="Proteomes" id="UP001150238">
    <property type="component" value="Unassembled WGS sequence"/>
</dbReference>
<gene>
    <name evidence="3" type="ORF">C8J55DRAFT_567037</name>
</gene>
<sequence length="775" mass="85789">MRRSVNVKHELPPNPVFREIVRSDGDRDTWPQNTTRIVDSDGQVNYMQYVPFDEGMAINWRVQVGQALANAFNWPKGFNYVLKDWPANYRMFIHNKGPVSNPRKDNYLFGSTNSPKFRSVPELIPHAIWLSNDMKGKCQCKYCSKTKQREITSNMGERGIIEKMSPGPLSSPSRASLAKRRPWPEGSALRNQVVYAAVHKAKLRKPSTFIVPKHHAPVEKVTDLEAAHHDNTALLLRRWYRNDELVWVELKLPIAGPKGNGDVINAWPAIVEDSWTRSNSSKKSEDSYPDYDPENPPWAVTHYTKYKLRLLATSCSMMARDDQVLPYQAYLPPTELIYALQDVLLSKIRLDTEYTTNFTPVITENPKEAIGSQIAGFWGLTDDSDFKYAPPTPHSGPLTSSSAGYSLQDAIVAASNSNAYNAGSQTSYGSSDISRNWYMTVEELNRTKATTLGAPKAVGHTFTQKNFHGLWWGAERIWTGDLLRLKIGRNAIARDGAPHILAPSPAGPSALLHSAQNGDNLDPEELGACSRGVFMRLDALFTVEVDLGKGRKSNECRAAGALYELADIDWVDPSEDEAKKPLSTPLGTAGAISGELSNGISNALPQSSPSKPTALPNPNSAIPIAETSPQMLSEISPHSSVPEDKANGEYKPPVPVSHYDLPQPPTGFKFRPILDPGYEAVFSLTLLSGRYYPAILGHPLLMEAIHQALTPEGKIDPQTSHLWALEGLEPGFSNSVDPIRYKKDRLRMVVDGEVNARAQLTEHLSSNSEQADGDY</sequence>
<reference evidence="3" key="2">
    <citation type="journal article" date="2023" name="Proc. Natl. Acad. Sci. U.S.A.">
        <title>A global phylogenomic analysis of the shiitake genus Lentinula.</title>
        <authorList>
            <person name="Sierra-Patev S."/>
            <person name="Min B."/>
            <person name="Naranjo-Ortiz M."/>
            <person name="Looney B."/>
            <person name="Konkel Z."/>
            <person name="Slot J.C."/>
            <person name="Sakamoto Y."/>
            <person name="Steenwyk J.L."/>
            <person name="Rokas A."/>
            <person name="Carro J."/>
            <person name="Camarero S."/>
            <person name="Ferreira P."/>
            <person name="Molpeceres G."/>
            <person name="Ruiz-Duenas F.J."/>
            <person name="Serrano A."/>
            <person name="Henrissat B."/>
            <person name="Drula E."/>
            <person name="Hughes K.W."/>
            <person name="Mata J.L."/>
            <person name="Ishikawa N.K."/>
            <person name="Vargas-Isla R."/>
            <person name="Ushijima S."/>
            <person name="Smith C.A."/>
            <person name="Donoghue J."/>
            <person name="Ahrendt S."/>
            <person name="Andreopoulos W."/>
            <person name="He G."/>
            <person name="LaButti K."/>
            <person name="Lipzen A."/>
            <person name="Ng V."/>
            <person name="Riley R."/>
            <person name="Sandor L."/>
            <person name="Barry K."/>
            <person name="Martinez A.T."/>
            <person name="Xiao Y."/>
            <person name="Gibbons J.G."/>
            <person name="Terashima K."/>
            <person name="Grigoriev I.V."/>
            <person name="Hibbett D."/>
        </authorList>
    </citation>
    <scope>NUCLEOTIDE SEQUENCE</scope>
    <source>
        <strain evidence="3">Sp2 HRB7682 ss15</strain>
    </source>
</reference>
<dbReference type="GO" id="GO:0031934">
    <property type="term" value="C:mating-type region heterochromatin"/>
    <property type="evidence" value="ECO:0007669"/>
    <property type="project" value="TreeGrafter"/>
</dbReference>
<feature type="domain" description="Cryptic loci regulator 2 N-terminal" evidence="2">
    <location>
        <begin position="80"/>
        <end position="143"/>
    </location>
</feature>